<name>A0A1I4BLM4_9ACTN</name>
<protein>
    <submittedName>
        <fullName evidence="1">Uncharacterized protein</fullName>
    </submittedName>
</protein>
<dbReference type="NCBIfam" id="NF046112">
    <property type="entry name" value="MSMEG_6209_Nter"/>
    <property type="match status" value="1"/>
</dbReference>
<proteinExistence type="predicted"/>
<dbReference type="RefSeq" id="WP_091322126.1">
    <property type="nucleotide sequence ID" value="NZ_FOSW01000003.1"/>
</dbReference>
<evidence type="ECO:0000313" key="2">
    <source>
        <dbReference type="Proteomes" id="UP000199152"/>
    </source>
</evidence>
<dbReference type="EMBL" id="FOSW01000003">
    <property type="protein sequence ID" value="SFK69087.1"/>
    <property type="molecule type" value="Genomic_DNA"/>
</dbReference>
<dbReference type="InParanoid" id="A0A1I4BLM4"/>
<reference evidence="1 2" key="1">
    <citation type="submission" date="2016-10" db="EMBL/GenBank/DDBJ databases">
        <authorList>
            <person name="de Groot N.N."/>
        </authorList>
    </citation>
    <scope>NUCLEOTIDE SEQUENCE [LARGE SCALE GENOMIC DNA]</scope>
    <source>
        <strain evidence="1 2">DSM 45317</strain>
    </source>
</reference>
<evidence type="ECO:0000313" key="1">
    <source>
        <dbReference type="EMBL" id="SFK69087.1"/>
    </source>
</evidence>
<dbReference type="Proteomes" id="UP000199152">
    <property type="component" value="Unassembled WGS sequence"/>
</dbReference>
<dbReference type="AlphaFoldDB" id="A0A1I4BLM4"/>
<accession>A0A1I4BLM4</accession>
<gene>
    <name evidence="1" type="ORF">SAMN04488085_10378</name>
</gene>
<keyword evidence="2" id="KW-1185">Reference proteome</keyword>
<sequence>MTVVAAEAVPEDDEPLPAPPEASFVDLLVARVSREYGVDPEGVRDRAAAALAAFAGARVQTFVPILVEKRLRASYRGCR</sequence>
<dbReference type="STRING" id="504800.SAMN04488085_10378"/>
<organism evidence="1 2">
    <name type="scientific">Geodermatophilus ruber</name>
    <dbReference type="NCBI Taxonomy" id="504800"/>
    <lineage>
        <taxon>Bacteria</taxon>
        <taxon>Bacillati</taxon>
        <taxon>Actinomycetota</taxon>
        <taxon>Actinomycetes</taxon>
        <taxon>Geodermatophilales</taxon>
        <taxon>Geodermatophilaceae</taxon>
        <taxon>Geodermatophilus</taxon>
    </lineage>
</organism>